<dbReference type="EMBL" id="FNCE01000011">
    <property type="protein sequence ID" value="SDG40796.1"/>
    <property type="molecule type" value="Genomic_DNA"/>
</dbReference>
<dbReference type="InterPro" id="IPR019253">
    <property type="entry name" value="DUF2244_TM"/>
</dbReference>
<dbReference type="AlphaFoldDB" id="A0A1G7TZU2"/>
<accession>A0A1G7TZU2</accession>
<keyword evidence="1" id="KW-0812">Transmembrane</keyword>
<dbReference type="Proteomes" id="UP000199415">
    <property type="component" value="Unassembled WGS sequence"/>
</dbReference>
<dbReference type="PIRSF" id="PIRSF032162">
    <property type="entry name" value="UCP032162_imp"/>
    <property type="match status" value="1"/>
</dbReference>
<name>A0A1G7TZU2_9PROT</name>
<keyword evidence="3" id="KW-1185">Reference proteome</keyword>
<feature type="transmembrane region" description="Helical" evidence="1">
    <location>
        <begin position="64"/>
        <end position="81"/>
    </location>
</feature>
<feature type="transmembrane region" description="Helical" evidence="1">
    <location>
        <begin position="39"/>
        <end position="58"/>
    </location>
</feature>
<keyword evidence="1" id="KW-0472">Membrane</keyword>
<sequence>MSQTMATPAHEGIETHAHHGDGVVFDAILTPHRSLSRRGFALVMGVFAALSFGVGTAFFLAGAWPVLGLCGLEVLLVYAAFKANFRAARMYETVTVTRDDLTVARVSPRGDAQHWRFQPAWLQVWMDDPPRHDSQLTLRSHGRSLTIGTFLTAHERADFARALRGALDRARQPEPMVG</sequence>
<keyword evidence="1" id="KW-1133">Transmembrane helix</keyword>
<dbReference type="STRING" id="1082479.SAMN05216241_11120"/>
<protein>
    <submittedName>
        <fullName evidence="2">Uncharacterized membrane protein</fullName>
    </submittedName>
</protein>
<gene>
    <name evidence="2" type="ORF">SAMN05216241_11120</name>
</gene>
<evidence type="ECO:0000313" key="3">
    <source>
        <dbReference type="Proteomes" id="UP000199415"/>
    </source>
</evidence>
<evidence type="ECO:0000313" key="2">
    <source>
        <dbReference type="EMBL" id="SDG40796.1"/>
    </source>
</evidence>
<dbReference type="InterPro" id="IPR016990">
    <property type="entry name" value="UCP032162_TM"/>
</dbReference>
<reference evidence="2 3" key="1">
    <citation type="submission" date="2016-10" db="EMBL/GenBank/DDBJ databases">
        <authorList>
            <person name="de Groot N.N."/>
        </authorList>
    </citation>
    <scope>NUCLEOTIDE SEQUENCE [LARGE SCALE GENOMIC DNA]</scope>
    <source>
        <strain evidence="2 3">DSM 25584</strain>
    </source>
</reference>
<evidence type="ECO:0000256" key="1">
    <source>
        <dbReference type="SAM" id="Phobius"/>
    </source>
</evidence>
<dbReference type="RefSeq" id="WP_245659578.1">
    <property type="nucleotide sequence ID" value="NZ_FNCE01000011.1"/>
</dbReference>
<organism evidence="2 3">
    <name type="scientific">Limimonas halophila</name>
    <dbReference type="NCBI Taxonomy" id="1082479"/>
    <lineage>
        <taxon>Bacteria</taxon>
        <taxon>Pseudomonadati</taxon>
        <taxon>Pseudomonadota</taxon>
        <taxon>Alphaproteobacteria</taxon>
        <taxon>Rhodospirillales</taxon>
        <taxon>Rhodovibrionaceae</taxon>
        <taxon>Limimonas</taxon>
    </lineage>
</organism>
<proteinExistence type="predicted"/>
<dbReference type="Pfam" id="PF10003">
    <property type="entry name" value="DUF2244"/>
    <property type="match status" value="1"/>
</dbReference>